<dbReference type="SUPFAM" id="SSF53474">
    <property type="entry name" value="alpha/beta-Hydrolases"/>
    <property type="match status" value="1"/>
</dbReference>
<dbReference type="PROSITE" id="PS00941">
    <property type="entry name" value="CARBOXYLESTERASE_B_2"/>
    <property type="match status" value="1"/>
</dbReference>
<dbReference type="EC" id="3.1.1.-" evidence="3"/>
<dbReference type="InterPro" id="IPR019819">
    <property type="entry name" value="Carboxylesterase_B_CS"/>
</dbReference>
<dbReference type="EMBL" id="SSHH01000001">
    <property type="protein sequence ID" value="TIX51563.1"/>
    <property type="molecule type" value="Genomic_DNA"/>
</dbReference>
<sequence length="578" mass="61055">MPGRAAAHAGERTHMNTFTKRIAVGATLLAGLSACAGTYEPVQTVSPPASVSAGQPQSALSLRRAQTQGGELLGVPGALEGITVFKGIPFAAPPVGDLRWEQPQPAPGWDGLKVADTWGDSCVQNPAPQRFPVNSATDMPDSPGISEDCLYLNVWTPAQSSDEKLPVMVWLYGGAYNEGGGSAPFSQGDHLAQKGVVMVTFNYRVGSLGFMAHPELTAASPHGASGNQALGDSIAALQWIQDNIAAFGGDPSRVTIFGESAGAAMNGGLAGAPPADGLVHRVISQSGNWMGLNIAPMTPRETAQQRTLDAAQENFGTTSLAELRAIPATEIHAKLPGQGMIIDGHIIPEDLSVAFANGRQLRVDVLNGSNEDEGSFTAAFGPPPTLASWQQGEAFRWGNLVEQGRAAYPVSTDEEAVATSTMPFGDNMSWLHRQFAEYQAEIGKSAYHYWFRHDPPYDADRANLGAAHTGEIPYVFDNLCAPRTFPGGSSVDQMCGNAREEAFADQVSQYWVNFAATGNPNGDGLPHWPAIGELGRNEAMILDADGSGVGPWLGEAKISLYDAMFEARVAEPLGIADD</sequence>
<feature type="domain" description="Carboxylesterase type B" evidence="4">
    <location>
        <begin position="66"/>
        <end position="533"/>
    </location>
</feature>
<keyword evidence="6" id="KW-1185">Reference proteome</keyword>
<proteinExistence type="inferred from homology"/>
<dbReference type="Pfam" id="PF00135">
    <property type="entry name" value="COesterase"/>
    <property type="match status" value="1"/>
</dbReference>
<protein>
    <recommendedName>
        <fullName evidence="3">Carboxylic ester hydrolase</fullName>
        <ecNumber evidence="3">3.1.1.-</ecNumber>
    </recommendedName>
</protein>
<organism evidence="5 6">
    <name type="scientific">Alteraurantiacibacter aquimixticola</name>
    <dbReference type="NCBI Taxonomy" id="2489173"/>
    <lineage>
        <taxon>Bacteria</taxon>
        <taxon>Pseudomonadati</taxon>
        <taxon>Pseudomonadota</taxon>
        <taxon>Alphaproteobacteria</taxon>
        <taxon>Sphingomonadales</taxon>
        <taxon>Erythrobacteraceae</taxon>
        <taxon>Alteraurantiacibacter</taxon>
    </lineage>
</organism>
<keyword evidence="2 3" id="KW-0378">Hydrolase</keyword>
<dbReference type="PROSITE" id="PS00122">
    <property type="entry name" value="CARBOXYLESTERASE_B_1"/>
    <property type="match status" value="1"/>
</dbReference>
<comment type="similarity">
    <text evidence="1 3">Belongs to the type-B carboxylesterase/lipase family.</text>
</comment>
<dbReference type="GO" id="GO:0052689">
    <property type="term" value="F:carboxylic ester hydrolase activity"/>
    <property type="evidence" value="ECO:0007669"/>
    <property type="project" value="TreeGrafter"/>
</dbReference>
<dbReference type="Gene3D" id="3.40.50.1820">
    <property type="entry name" value="alpha/beta hydrolase"/>
    <property type="match status" value="1"/>
</dbReference>
<evidence type="ECO:0000313" key="6">
    <source>
        <dbReference type="Proteomes" id="UP000309389"/>
    </source>
</evidence>
<dbReference type="InterPro" id="IPR019826">
    <property type="entry name" value="Carboxylesterase_B_AS"/>
</dbReference>
<dbReference type="PANTHER" id="PTHR43918:SF4">
    <property type="entry name" value="CARBOXYLIC ESTER HYDROLASE"/>
    <property type="match status" value="1"/>
</dbReference>
<dbReference type="AlphaFoldDB" id="A0A4T3F2Y0"/>
<comment type="caution">
    <text evidence="5">The sequence shown here is derived from an EMBL/GenBank/DDBJ whole genome shotgun (WGS) entry which is preliminary data.</text>
</comment>
<dbReference type="InterPro" id="IPR002018">
    <property type="entry name" value="CarbesteraseB"/>
</dbReference>
<evidence type="ECO:0000256" key="2">
    <source>
        <dbReference type="ARBA" id="ARBA00022801"/>
    </source>
</evidence>
<accession>A0A4T3F2Y0</accession>
<dbReference type="PROSITE" id="PS51257">
    <property type="entry name" value="PROKAR_LIPOPROTEIN"/>
    <property type="match status" value="1"/>
</dbReference>
<dbReference type="InterPro" id="IPR050654">
    <property type="entry name" value="AChE-related_enzymes"/>
</dbReference>
<evidence type="ECO:0000256" key="3">
    <source>
        <dbReference type="RuleBase" id="RU361235"/>
    </source>
</evidence>
<evidence type="ECO:0000256" key="1">
    <source>
        <dbReference type="ARBA" id="ARBA00005964"/>
    </source>
</evidence>
<reference evidence="5 6" key="1">
    <citation type="submission" date="2019-04" db="EMBL/GenBank/DDBJ databases">
        <title>Altererythrobacter aquimixticola sp. nov., isolated from sediment of junction between the ocean and a freshwater spring.</title>
        <authorList>
            <person name="Yoon J.-H."/>
        </authorList>
    </citation>
    <scope>NUCLEOTIDE SEQUENCE [LARGE SCALE GENOMIC DNA]</scope>
    <source>
        <strain evidence="5 6">SSKS-13</strain>
    </source>
</reference>
<dbReference type="PANTHER" id="PTHR43918">
    <property type="entry name" value="ACETYLCHOLINESTERASE"/>
    <property type="match status" value="1"/>
</dbReference>
<evidence type="ECO:0000259" key="4">
    <source>
        <dbReference type="Pfam" id="PF00135"/>
    </source>
</evidence>
<evidence type="ECO:0000313" key="5">
    <source>
        <dbReference type="EMBL" id="TIX51563.1"/>
    </source>
</evidence>
<gene>
    <name evidence="5" type="ORF">E5222_03670</name>
</gene>
<dbReference type="InterPro" id="IPR029058">
    <property type="entry name" value="AB_hydrolase_fold"/>
</dbReference>
<dbReference type="OrthoDB" id="9775851at2"/>
<name>A0A4T3F2Y0_9SPHN</name>
<dbReference type="Proteomes" id="UP000309389">
    <property type="component" value="Unassembled WGS sequence"/>
</dbReference>